<keyword evidence="4 5" id="KW-0472">Membrane</keyword>
<feature type="transmembrane region" description="Helical" evidence="5">
    <location>
        <begin position="63"/>
        <end position="87"/>
    </location>
</feature>
<dbReference type="AlphaFoldDB" id="A0A8J8FDS2"/>
<protein>
    <submittedName>
        <fullName evidence="7">RDD family protein</fullName>
    </submittedName>
</protein>
<dbReference type="Pfam" id="PF06271">
    <property type="entry name" value="RDD"/>
    <property type="match status" value="1"/>
</dbReference>
<evidence type="ECO:0000256" key="1">
    <source>
        <dbReference type="ARBA" id="ARBA00004141"/>
    </source>
</evidence>
<evidence type="ECO:0000256" key="5">
    <source>
        <dbReference type="SAM" id="Phobius"/>
    </source>
</evidence>
<dbReference type="PANTHER" id="PTHR38480">
    <property type="entry name" value="SLR0254 PROTEIN"/>
    <property type="match status" value="1"/>
</dbReference>
<dbReference type="GO" id="GO:0016020">
    <property type="term" value="C:membrane"/>
    <property type="evidence" value="ECO:0007669"/>
    <property type="project" value="UniProtKB-SubCell"/>
</dbReference>
<dbReference type="Proteomes" id="UP000598971">
    <property type="component" value="Unassembled WGS sequence"/>
</dbReference>
<organism evidence="7 8">
    <name type="scientific">Limnovirga soli</name>
    <dbReference type="NCBI Taxonomy" id="2656915"/>
    <lineage>
        <taxon>Bacteria</taxon>
        <taxon>Pseudomonadati</taxon>
        <taxon>Bacteroidota</taxon>
        <taxon>Chitinophagia</taxon>
        <taxon>Chitinophagales</taxon>
        <taxon>Chitinophagaceae</taxon>
        <taxon>Limnovirga</taxon>
    </lineage>
</organism>
<dbReference type="RefSeq" id="WP_171608118.1">
    <property type="nucleotide sequence ID" value="NZ_WHPF01000007.1"/>
</dbReference>
<dbReference type="EMBL" id="WHPF01000007">
    <property type="protein sequence ID" value="NNV56190.1"/>
    <property type="molecule type" value="Genomic_DNA"/>
</dbReference>
<accession>A0A8J8FDS2</accession>
<evidence type="ECO:0000256" key="2">
    <source>
        <dbReference type="ARBA" id="ARBA00022692"/>
    </source>
</evidence>
<comment type="subcellular location">
    <subcellularLocation>
        <location evidence="1">Membrane</location>
        <topology evidence="1">Multi-pass membrane protein</topology>
    </subcellularLocation>
</comment>
<evidence type="ECO:0000256" key="3">
    <source>
        <dbReference type="ARBA" id="ARBA00022989"/>
    </source>
</evidence>
<keyword evidence="2 5" id="KW-0812">Transmembrane</keyword>
<dbReference type="PANTHER" id="PTHR38480:SF1">
    <property type="entry name" value="SLR0254 PROTEIN"/>
    <property type="match status" value="1"/>
</dbReference>
<name>A0A8J8FDS2_9BACT</name>
<evidence type="ECO:0000256" key="4">
    <source>
        <dbReference type="ARBA" id="ARBA00023136"/>
    </source>
</evidence>
<sequence>MTPTSFSNDTFKFKTNLKKKIIATMFDYSLVLIPTFMYIMYFGHDNSEGGKTVDGLMALPIPMLWFLYFVVVEAMYGATFAHQALYLKVTTLDRKEIELIQALKRHLLDPIDILFWGIPGIIAIKNTDKHQRLGDMWAKTIVVDTKDPEQH</sequence>
<evidence type="ECO:0000313" key="8">
    <source>
        <dbReference type="Proteomes" id="UP000598971"/>
    </source>
</evidence>
<dbReference type="InterPro" id="IPR010432">
    <property type="entry name" value="RDD"/>
</dbReference>
<feature type="domain" description="RDD" evidence="6">
    <location>
        <begin position="20"/>
        <end position="139"/>
    </location>
</feature>
<feature type="transmembrane region" description="Helical" evidence="5">
    <location>
        <begin position="21"/>
        <end position="43"/>
    </location>
</feature>
<evidence type="ECO:0000313" key="7">
    <source>
        <dbReference type="EMBL" id="NNV56190.1"/>
    </source>
</evidence>
<reference evidence="7" key="1">
    <citation type="submission" date="2019-10" db="EMBL/GenBank/DDBJ databases">
        <title>Draft genome sequence of Panacibacter sp. KCS-6.</title>
        <authorList>
            <person name="Yim K.J."/>
        </authorList>
    </citation>
    <scope>NUCLEOTIDE SEQUENCE</scope>
    <source>
        <strain evidence="7">KCS-6</strain>
    </source>
</reference>
<comment type="caution">
    <text evidence="7">The sequence shown here is derived from an EMBL/GenBank/DDBJ whole genome shotgun (WGS) entry which is preliminary data.</text>
</comment>
<keyword evidence="3 5" id="KW-1133">Transmembrane helix</keyword>
<gene>
    <name evidence="7" type="ORF">GD597_12025</name>
</gene>
<keyword evidence="8" id="KW-1185">Reference proteome</keyword>
<evidence type="ECO:0000259" key="6">
    <source>
        <dbReference type="Pfam" id="PF06271"/>
    </source>
</evidence>
<proteinExistence type="predicted"/>